<dbReference type="SUPFAM" id="SSF48452">
    <property type="entry name" value="TPR-like"/>
    <property type="match status" value="1"/>
</dbReference>
<dbReference type="Gene3D" id="1.25.40.10">
    <property type="entry name" value="Tetratricopeptide repeat domain"/>
    <property type="match status" value="2"/>
</dbReference>
<accession>A0ABS7C9X7</accession>
<evidence type="ECO:0000313" key="3">
    <source>
        <dbReference type="Proteomes" id="UP001519887"/>
    </source>
</evidence>
<dbReference type="Pfam" id="PF00535">
    <property type="entry name" value="Glycos_transf_2"/>
    <property type="match status" value="1"/>
</dbReference>
<dbReference type="Pfam" id="PF13181">
    <property type="entry name" value="TPR_8"/>
    <property type="match status" value="1"/>
</dbReference>
<dbReference type="InterPro" id="IPR029044">
    <property type="entry name" value="Nucleotide-diphossugar_trans"/>
</dbReference>
<dbReference type="Gene3D" id="3.90.550.10">
    <property type="entry name" value="Spore Coat Polysaccharide Biosynthesis Protein SpsA, Chain A"/>
    <property type="match status" value="1"/>
</dbReference>
<sequence length="381" mass="44024">MISVSLCMIVRNEEKVIARCLDSVADLMDEIIIVDTGSSDHTKEIVSRYTNHIYDFEWIHDFAAARNFSFSHAAKDYICWLDADDVFLEKDRQAFLKLKNDLTSDYDTVLMDYVLSRDFQGNAQLFTRRNRLVKRARSFQWVNPVHEVLVVDGRALSSGIEVTHAPMREHKDPLRNISILEETIRKEQGNMSARVHFYYSNELMDHKRWDEAIDSYESFLRREVDYFEDHHAACGQLAHCYHAKGDAKKELQSLLKSFEYDLPRADICCRIAYWHEEHSDYEKAIFWYEMALTREMPPNHFGLMNKICWTWAPHVQLAICYGKLGQLDKACEHTEKALEYLPGDANLLANKSQLEGALRSLKAAETKAPAETAAIKNEGGG</sequence>
<dbReference type="InterPro" id="IPR019734">
    <property type="entry name" value="TPR_rpt"/>
</dbReference>
<gene>
    <name evidence="2" type="ORF">K0U00_26910</name>
</gene>
<dbReference type="SMART" id="SM00028">
    <property type="entry name" value="TPR"/>
    <property type="match status" value="4"/>
</dbReference>
<keyword evidence="3" id="KW-1185">Reference proteome</keyword>
<proteinExistence type="predicted"/>
<keyword evidence="2" id="KW-0328">Glycosyltransferase</keyword>
<organism evidence="2 3">
    <name type="scientific">Paenibacillus sepulcri</name>
    <dbReference type="NCBI Taxonomy" id="359917"/>
    <lineage>
        <taxon>Bacteria</taxon>
        <taxon>Bacillati</taxon>
        <taxon>Bacillota</taxon>
        <taxon>Bacilli</taxon>
        <taxon>Bacillales</taxon>
        <taxon>Paenibacillaceae</taxon>
        <taxon>Paenibacillus</taxon>
    </lineage>
</organism>
<keyword evidence="2" id="KW-0808">Transferase</keyword>
<feature type="domain" description="Glycosyltransferase 2-like" evidence="1">
    <location>
        <begin position="5"/>
        <end position="104"/>
    </location>
</feature>
<dbReference type="PANTHER" id="PTHR43630">
    <property type="entry name" value="POLY-BETA-1,6-N-ACETYL-D-GLUCOSAMINE SYNTHASE"/>
    <property type="match status" value="1"/>
</dbReference>
<dbReference type="EMBL" id="JAHZIK010000927">
    <property type="protein sequence ID" value="MBW7457678.1"/>
    <property type="molecule type" value="Genomic_DNA"/>
</dbReference>
<dbReference type="InterPro" id="IPR001173">
    <property type="entry name" value="Glyco_trans_2-like"/>
</dbReference>
<dbReference type="RefSeq" id="WP_210041313.1">
    <property type="nucleotide sequence ID" value="NZ_JBHLVU010000073.1"/>
</dbReference>
<dbReference type="PANTHER" id="PTHR43630:SF2">
    <property type="entry name" value="GLYCOSYLTRANSFERASE"/>
    <property type="match status" value="1"/>
</dbReference>
<dbReference type="EC" id="2.4.-.-" evidence="2"/>
<dbReference type="InterPro" id="IPR011990">
    <property type="entry name" value="TPR-like_helical_dom_sf"/>
</dbReference>
<name>A0ABS7C9X7_9BACL</name>
<dbReference type="SUPFAM" id="SSF53448">
    <property type="entry name" value="Nucleotide-diphospho-sugar transferases"/>
    <property type="match status" value="1"/>
</dbReference>
<dbReference type="GO" id="GO:0016757">
    <property type="term" value="F:glycosyltransferase activity"/>
    <property type="evidence" value="ECO:0007669"/>
    <property type="project" value="UniProtKB-KW"/>
</dbReference>
<evidence type="ECO:0000313" key="2">
    <source>
        <dbReference type="EMBL" id="MBW7457678.1"/>
    </source>
</evidence>
<reference evidence="2 3" key="1">
    <citation type="submission" date="2021-07" db="EMBL/GenBank/DDBJ databases">
        <title>Paenibacillus radiodurans sp. nov., isolated from the southeastern edge of Tengger Desert.</title>
        <authorList>
            <person name="Zhang G."/>
        </authorList>
    </citation>
    <scope>NUCLEOTIDE SEQUENCE [LARGE SCALE GENOMIC DNA]</scope>
    <source>
        <strain evidence="2 3">CCM 7311</strain>
    </source>
</reference>
<dbReference type="CDD" id="cd02511">
    <property type="entry name" value="Beta4Glucosyltransferase"/>
    <property type="match status" value="1"/>
</dbReference>
<protein>
    <submittedName>
        <fullName evidence="2">Glycosyltransferase</fullName>
        <ecNumber evidence="2">2.4.-.-</ecNumber>
    </submittedName>
</protein>
<evidence type="ECO:0000259" key="1">
    <source>
        <dbReference type="Pfam" id="PF00535"/>
    </source>
</evidence>
<dbReference type="Proteomes" id="UP001519887">
    <property type="component" value="Unassembled WGS sequence"/>
</dbReference>
<comment type="caution">
    <text evidence="2">The sequence shown here is derived from an EMBL/GenBank/DDBJ whole genome shotgun (WGS) entry which is preliminary data.</text>
</comment>